<dbReference type="InterPro" id="IPR030395">
    <property type="entry name" value="GP_PDE_dom"/>
</dbReference>
<name>A0A9W8CQF6_9FUNG</name>
<protein>
    <submittedName>
        <fullName evidence="4">Glycerophosphocholine phosphodiesterase</fullName>
        <ecNumber evidence="4">3.1.4.46</ecNumber>
    </submittedName>
</protein>
<dbReference type="AlphaFoldDB" id="A0A9W8CQF6"/>
<keyword evidence="1 4" id="KW-0378">Hydrolase</keyword>
<dbReference type="SUPFAM" id="SSF51695">
    <property type="entry name" value="PLC-like phosphodiesterases"/>
    <property type="match status" value="1"/>
</dbReference>
<dbReference type="SMART" id="SM00248">
    <property type="entry name" value="ANK"/>
    <property type="match status" value="2"/>
</dbReference>
<dbReference type="InterPro" id="IPR002110">
    <property type="entry name" value="Ankyrin_rpt"/>
</dbReference>
<dbReference type="Gene3D" id="3.20.20.190">
    <property type="entry name" value="Phosphatidylinositol (PI) phosphodiesterase"/>
    <property type="match status" value="1"/>
</dbReference>
<dbReference type="PROSITE" id="PS51704">
    <property type="entry name" value="GP_PDE"/>
    <property type="match status" value="1"/>
</dbReference>
<dbReference type="SUPFAM" id="SSF48403">
    <property type="entry name" value="Ankyrin repeat"/>
    <property type="match status" value="1"/>
</dbReference>
<dbReference type="EMBL" id="JANBOJ010000253">
    <property type="protein sequence ID" value="KAJ1720491.1"/>
    <property type="molecule type" value="Genomic_DNA"/>
</dbReference>
<accession>A0A9W8CQF6</accession>
<comment type="caution">
    <text evidence="4">The sequence shown here is derived from an EMBL/GenBank/DDBJ whole genome shotgun (WGS) entry which is preliminary data.</text>
</comment>
<dbReference type="GO" id="GO:0046475">
    <property type="term" value="P:glycerophospholipid catabolic process"/>
    <property type="evidence" value="ECO:0007669"/>
    <property type="project" value="TreeGrafter"/>
</dbReference>
<dbReference type="EC" id="3.1.4.46" evidence="4"/>
<dbReference type="InterPro" id="IPR051578">
    <property type="entry name" value="GDPD"/>
</dbReference>
<dbReference type="GO" id="GO:0008889">
    <property type="term" value="F:glycerophosphodiester phosphodiesterase activity"/>
    <property type="evidence" value="ECO:0007669"/>
    <property type="project" value="UniProtKB-EC"/>
</dbReference>
<keyword evidence="5" id="KW-1185">Reference proteome</keyword>
<gene>
    <name evidence="4" type="primary">GDE1</name>
    <name evidence="4" type="ORF">LPJ53_004892</name>
</gene>
<dbReference type="Gene3D" id="1.25.40.20">
    <property type="entry name" value="Ankyrin repeat-containing domain"/>
    <property type="match status" value="1"/>
</dbReference>
<reference evidence="4" key="1">
    <citation type="submission" date="2022-07" db="EMBL/GenBank/DDBJ databases">
        <title>Phylogenomic reconstructions and comparative analyses of Kickxellomycotina fungi.</title>
        <authorList>
            <person name="Reynolds N.K."/>
            <person name="Stajich J.E."/>
            <person name="Barry K."/>
            <person name="Grigoriev I.V."/>
            <person name="Crous P."/>
            <person name="Smith M.E."/>
        </authorList>
    </citation>
    <scope>NUCLEOTIDE SEQUENCE</scope>
    <source>
        <strain evidence="4">NBRC 32514</strain>
    </source>
</reference>
<proteinExistence type="predicted"/>
<dbReference type="PANTHER" id="PTHR22958">
    <property type="entry name" value="GLYCEROPHOSPHORYL DIESTER PHOSPHODIESTERASE"/>
    <property type="match status" value="1"/>
</dbReference>
<dbReference type="GO" id="GO:0047389">
    <property type="term" value="F:glycerophosphocholine phosphodiesterase activity"/>
    <property type="evidence" value="ECO:0007669"/>
    <property type="project" value="TreeGrafter"/>
</dbReference>
<dbReference type="CDD" id="cd08572">
    <property type="entry name" value="GDPD_GDE5_like"/>
    <property type="match status" value="1"/>
</dbReference>
<dbReference type="InterPro" id="IPR017946">
    <property type="entry name" value="PLC-like_Pdiesterase_TIM-brl"/>
</dbReference>
<dbReference type="OrthoDB" id="197419at2759"/>
<dbReference type="Pfam" id="PF03009">
    <property type="entry name" value="GDPD"/>
    <property type="match status" value="1"/>
</dbReference>
<sequence length="1089" mass="120416">MSVASFDQYKLGPLFYRPELERSVAMRRLAMQQYPVDLSSVDKGIVRAVESVIKKSTEYADELAVECLKVSTCLKGIESMVSVLRIGQILALIEDLEDRVQGLIRYGWLVEREWNTYVRPLNSMTDQQQSVRRNGQTRSGGVFPPAFLRNLDTWHVMLTNAIARVRHISAELSYSNMNANGKNTQQWESMGVMYPLNPTHWSTEYVLEKAKNDRMKKRPDSWLGSVPQITSPQHDRRSSMRLVDIRRRNPLHYAAVSSADLLWLKRLNYFDIQEVRDESEGSREPALNAVDLYGETALTMAAQFGNASAVKYIIEESLVDTSDEAVVNAVLVSYSKGHDDCLPVLITRLLLASADDIALVIRMSAYYGFDRLFEMVCAAIHSSTASKVVALAADAALDQGMQRVGGCSLFHLAAMNNRPEMAHCVQNQQIFGSKAFDAHARDDSQLSPLDMANYFGYRATADALLTTFPSFMPPLVSEQSSEDADFKVEPFAPSNYSGPVVPSDTVAVYANLGSNDMRRNKTMVPITLDREALEGTLDDLGLPRSTHLLLRIDSEQGMEINNANGWLVDVTALLEDPSLFAHTWIPPAHFHTVYPDKFMLKLDLIALVDHALLPHTSEQKIVAHAALALPPTYIPSYSERIPGHYVPVCPTGGSYLNAVFISTTSDSVVGEVNVEVFVATPYKHDSNHDHSHGHSHSLKPTGPPCNGGSAGSPVPATNGTLADVVVKKNGSSVAVANSIGSSNLRSQLADMLPWCQQGGTLVYGHRGSGMNFAPIVTPRRLQLGENTVLSMEKAIRDGVAAVEFDVQLTRDMVPVIYHDWIVAETNLDIPVSTLTLNQFLALNPKNHPITESRTCESLSTRQHDAVVAGHALKPMYVANSENTVQAPFATLKELFETLPIETGFDIEVKYPMPDEADEFGVFTNFEINLFVDRILDVVYGHMDEKEVCVSEASPEQQQQQQEPRRRRPIVFTSFHPDICLLLAHKVNGDIPVMLLTDAGMSAMADCRCNSIDAAVRFCKWTGITGIVTHVGPISQSPRVASLVRRHRLVLATYGAQNNQADHVKQQQAYGVDIVIVDDVRNARATIDSK</sequence>
<dbReference type="Proteomes" id="UP001149813">
    <property type="component" value="Unassembled WGS sequence"/>
</dbReference>
<evidence type="ECO:0000256" key="1">
    <source>
        <dbReference type="ARBA" id="ARBA00022801"/>
    </source>
</evidence>
<evidence type="ECO:0000313" key="4">
    <source>
        <dbReference type="EMBL" id="KAJ1720491.1"/>
    </source>
</evidence>
<evidence type="ECO:0000259" key="3">
    <source>
        <dbReference type="PROSITE" id="PS51704"/>
    </source>
</evidence>
<feature type="region of interest" description="Disordered" evidence="2">
    <location>
        <begin position="685"/>
        <end position="716"/>
    </location>
</feature>
<evidence type="ECO:0000256" key="2">
    <source>
        <dbReference type="SAM" id="MobiDB-lite"/>
    </source>
</evidence>
<evidence type="ECO:0000313" key="5">
    <source>
        <dbReference type="Proteomes" id="UP001149813"/>
    </source>
</evidence>
<dbReference type="InterPro" id="IPR036770">
    <property type="entry name" value="Ankyrin_rpt-contain_sf"/>
</dbReference>
<organism evidence="4 5">
    <name type="scientific">Coemansia erecta</name>
    <dbReference type="NCBI Taxonomy" id="147472"/>
    <lineage>
        <taxon>Eukaryota</taxon>
        <taxon>Fungi</taxon>
        <taxon>Fungi incertae sedis</taxon>
        <taxon>Zoopagomycota</taxon>
        <taxon>Kickxellomycotina</taxon>
        <taxon>Kickxellomycetes</taxon>
        <taxon>Kickxellales</taxon>
        <taxon>Kickxellaceae</taxon>
        <taxon>Coemansia</taxon>
    </lineage>
</organism>
<dbReference type="PANTHER" id="PTHR22958:SF1">
    <property type="entry name" value="GLYCEROPHOSPHOCHOLINE PHOSPHODIESTERASE GPCPD1"/>
    <property type="match status" value="1"/>
</dbReference>
<feature type="domain" description="GP-PDE" evidence="3">
    <location>
        <begin position="760"/>
        <end position="1086"/>
    </location>
</feature>